<evidence type="ECO:0000313" key="3">
    <source>
        <dbReference type="Proteomes" id="UP000201613"/>
    </source>
</evidence>
<keyword evidence="1" id="KW-0732">Signal</keyword>
<dbReference type="InterPro" id="IPR007433">
    <property type="entry name" value="DUF481"/>
</dbReference>
<sequence length="275" mass="29232">MQMNLILAAAVASIVASGAVAQTSAFDNQGAAADALDDLEEDISDAADRDIGAFGTEGREVGTYGSIALNATATSDETNVGAGLRWGTFDGVNGFDMSFSYAYSADENGDATENQLLAGLDYRRNFGSSFFGYAQTDIAIDRLTTTAGDYKQDYFVGAGVGYRIYNTPDFQWSVQAGPGYRYAEVVGGDDVNEVAGSLSNNMYYSLSDTIYATNDTDVIYSESATTVANDFAINVAMSDTLTLRTSYATQFNDATDDSFSDAANTFGLSVVYNFN</sequence>
<gene>
    <name evidence="2" type="ORF">LOM8899_04195</name>
</gene>
<evidence type="ECO:0000256" key="1">
    <source>
        <dbReference type="SAM" id="SignalP"/>
    </source>
</evidence>
<dbReference type="Pfam" id="PF04338">
    <property type="entry name" value="DUF481"/>
    <property type="match status" value="1"/>
</dbReference>
<name>A0A238LK21_9RHOB</name>
<feature type="signal peptide" evidence="1">
    <location>
        <begin position="1"/>
        <end position="21"/>
    </location>
</feature>
<dbReference type="EMBL" id="FXZK01000016">
    <property type="protein sequence ID" value="SMY10021.1"/>
    <property type="molecule type" value="Genomic_DNA"/>
</dbReference>
<keyword evidence="3" id="KW-1185">Reference proteome</keyword>
<dbReference type="Proteomes" id="UP000201613">
    <property type="component" value="Unassembled WGS sequence"/>
</dbReference>
<accession>A0A238LK21</accession>
<evidence type="ECO:0000313" key="2">
    <source>
        <dbReference type="EMBL" id="SMY10021.1"/>
    </source>
</evidence>
<proteinExistence type="predicted"/>
<dbReference type="OrthoDB" id="7631035at2"/>
<feature type="chain" id="PRO_5012218341" description="Salt-induced outer membrane protein" evidence="1">
    <location>
        <begin position="22"/>
        <end position="275"/>
    </location>
</feature>
<organism evidence="2 3">
    <name type="scientific">Flavimaricola marinus</name>
    <dbReference type="NCBI Taxonomy" id="1819565"/>
    <lineage>
        <taxon>Bacteria</taxon>
        <taxon>Pseudomonadati</taxon>
        <taxon>Pseudomonadota</taxon>
        <taxon>Alphaproteobacteria</taxon>
        <taxon>Rhodobacterales</taxon>
        <taxon>Paracoccaceae</taxon>
        <taxon>Flavimaricola</taxon>
    </lineage>
</organism>
<dbReference type="AlphaFoldDB" id="A0A238LK21"/>
<protein>
    <recommendedName>
        <fullName evidence="4">Salt-induced outer membrane protein</fullName>
    </recommendedName>
</protein>
<reference evidence="2 3" key="1">
    <citation type="submission" date="2017-05" db="EMBL/GenBank/DDBJ databases">
        <authorList>
            <person name="Song R."/>
            <person name="Chenine A.L."/>
            <person name="Ruprecht R.M."/>
        </authorList>
    </citation>
    <scope>NUCLEOTIDE SEQUENCE [LARGE SCALE GENOMIC DNA]</scope>
    <source>
        <strain evidence="2 3">CECT 8899</strain>
    </source>
</reference>
<evidence type="ECO:0008006" key="4">
    <source>
        <dbReference type="Google" id="ProtNLM"/>
    </source>
</evidence>
<dbReference type="RefSeq" id="WP_093994187.1">
    <property type="nucleotide sequence ID" value="NZ_FXZK01000016.1"/>
</dbReference>